<gene>
    <name evidence="2" type="ORF">NDI76_15825</name>
</gene>
<dbReference type="InterPro" id="IPR002716">
    <property type="entry name" value="PIN_dom"/>
</dbReference>
<feature type="domain" description="PIN" evidence="1">
    <location>
        <begin position="5"/>
        <end position="128"/>
    </location>
</feature>
<dbReference type="PANTHER" id="PTHR42188">
    <property type="entry name" value="23S RRNA-SPECIFIC ENDONUCLEASE VAPC20"/>
    <property type="match status" value="1"/>
</dbReference>
<organism evidence="2 3">
    <name type="scientific">Halogeometricum salsisoli</name>
    <dbReference type="NCBI Taxonomy" id="2950536"/>
    <lineage>
        <taxon>Archaea</taxon>
        <taxon>Methanobacteriati</taxon>
        <taxon>Methanobacteriota</taxon>
        <taxon>Stenosarchaea group</taxon>
        <taxon>Halobacteria</taxon>
        <taxon>Halobacteriales</taxon>
        <taxon>Haloferacaceae</taxon>
        <taxon>Halogeometricum</taxon>
    </lineage>
</organism>
<evidence type="ECO:0000313" key="3">
    <source>
        <dbReference type="Proteomes" id="UP001257060"/>
    </source>
</evidence>
<dbReference type="EMBL" id="JAMQOP010000003">
    <property type="protein sequence ID" value="MDS0300216.1"/>
    <property type="molecule type" value="Genomic_DNA"/>
</dbReference>
<sequence length="144" mass="15957">MPRALVDTSVLFAAAYRRDGAHEDALPILQGIDAAELPEAVVLDYVLAETLNGLTTHAGHEAAIDFLDRVEENTHFHIDSLTGDAFATGKALFRQYERFSFVDACIVAYMQTEGLGYLYAFDDDFDAATEVYRLDTATDPYQPK</sequence>
<dbReference type="PANTHER" id="PTHR42188:SF1">
    <property type="entry name" value="23S RRNA-SPECIFIC ENDONUCLEASE VAPC20"/>
    <property type="match status" value="1"/>
</dbReference>
<dbReference type="Pfam" id="PF01850">
    <property type="entry name" value="PIN"/>
    <property type="match status" value="1"/>
</dbReference>
<dbReference type="InterPro" id="IPR039018">
    <property type="entry name" value="VapC20-like"/>
</dbReference>
<evidence type="ECO:0000313" key="2">
    <source>
        <dbReference type="EMBL" id="MDS0300216.1"/>
    </source>
</evidence>
<proteinExistence type="predicted"/>
<dbReference type="SUPFAM" id="SSF88723">
    <property type="entry name" value="PIN domain-like"/>
    <property type="match status" value="1"/>
</dbReference>
<accession>A0ABU2GII0</accession>
<evidence type="ECO:0000259" key="1">
    <source>
        <dbReference type="Pfam" id="PF01850"/>
    </source>
</evidence>
<reference evidence="2 3" key="1">
    <citation type="submission" date="2022-06" db="EMBL/GenBank/DDBJ databases">
        <title>Halogeometricum sp. a new haloarchaeum isolate from saline soil.</title>
        <authorList>
            <person name="Strakova D."/>
            <person name="Galisteo C."/>
            <person name="Sanchez-Porro C."/>
            <person name="Ventosa A."/>
        </authorList>
    </citation>
    <scope>NUCLEOTIDE SEQUENCE [LARGE SCALE GENOMIC DNA]</scope>
    <source>
        <strain evidence="2 3">S1BR25-6</strain>
    </source>
</reference>
<dbReference type="Proteomes" id="UP001257060">
    <property type="component" value="Unassembled WGS sequence"/>
</dbReference>
<dbReference type="InterPro" id="IPR029060">
    <property type="entry name" value="PIN-like_dom_sf"/>
</dbReference>
<protein>
    <submittedName>
        <fullName evidence="2">PIN domain-containing protein</fullName>
    </submittedName>
</protein>
<comment type="caution">
    <text evidence="2">The sequence shown here is derived from an EMBL/GenBank/DDBJ whole genome shotgun (WGS) entry which is preliminary data.</text>
</comment>
<dbReference type="Gene3D" id="3.40.50.1010">
    <property type="entry name" value="5'-nuclease"/>
    <property type="match status" value="1"/>
</dbReference>
<name>A0ABU2GII0_9EURY</name>
<dbReference type="RefSeq" id="WP_310925109.1">
    <property type="nucleotide sequence ID" value="NZ_JAMQOP010000003.1"/>
</dbReference>
<keyword evidence="3" id="KW-1185">Reference proteome</keyword>